<dbReference type="AlphaFoldDB" id="A0A104JJ61"/>
<dbReference type="OMA" id="DMAHAPE"/>
<accession>A0A104JJ61</accession>
<gene>
    <name evidence="1" type="ORF">CRM94_37975</name>
</gene>
<sequence length="138" mass="14899">MNKPASLRAAILAAVPALVATPDAMLMSISAGAVVSTGARSASFDYEYDCEVNLWATAADIDNVTIALLEWIRLNEPAIVANPDLWRTGFTFYANLLADDRVNLDIKLKLSESVMVSVGADGKRVIQYVIDADSPWLP</sequence>
<dbReference type="RefSeq" id="WP_013696227.1">
    <property type="nucleotide sequence ID" value="NZ_CADEPO010000001.1"/>
</dbReference>
<evidence type="ECO:0000313" key="1">
    <source>
        <dbReference type="EMBL" id="PEH40006.1"/>
    </source>
</evidence>
<dbReference type="Pfam" id="PF06891">
    <property type="entry name" value="P2_Phage_GpR"/>
    <property type="match status" value="1"/>
</dbReference>
<protein>
    <submittedName>
        <fullName evidence="1">Uncharacterized protein</fullName>
    </submittedName>
</protein>
<reference evidence="2" key="1">
    <citation type="submission" date="2017-09" db="EMBL/GenBank/DDBJ databases">
        <title>FDA dAtabase for Regulatory Grade micrObial Sequences (FDA-ARGOS): Supporting development and validation of Infectious Disease Dx tests.</title>
        <authorList>
            <person name="Minogue T."/>
            <person name="Wolcott M."/>
            <person name="Wasieloski L."/>
            <person name="Aguilar W."/>
            <person name="Moore D."/>
            <person name="Tallon L."/>
            <person name="Sadzewicz L."/>
            <person name="Ott S."/>
            <person name="Zhao X."/>
            <person name="Nagaraj S."/>
            <person name="Vavikolanu K."/>
            <person name="Aluvathingal J."/>
            <person name="Nadendla S."/>
            <person name="Sichtig H."/>
        </authorList>
    </citation>
    <scope>NUCLEOTIDE SEQUENCE [LARGE SCALE GENOMIC DNA]</scope>
    <source>
        <strain evidence="2">FDAARGOS_390</strain>
    </source>
</reference>
<name>A0A104JJ61_BURGA</name>
<comment type="caution">
    <text evidence="1">The sequence shown here is derived from an EMBL/GenBank/DDBJ whole genome shotgun (WGS) entry which is preliminary data.</text>
</comment>
<organism evidence="1 2">
    <name type="scientific">Burkholderia gladioli</name>
    <name type="common">Pseudomonas marginata</name>
    <name type="synonym">Phytomonas marginata</name>
    <dbReference type="NCBI Taxonomy" id="28095"/>
    <lineage>
        <taxon>Bacteria</taxon>
        <taxon>Pseudomonadati</taxon>
        <taxon>Pseudomonadota</taxon>
        <taxon>Betaproteobacteria</taxon>
        <taxon>Burkholderiales</taxon>
        <taxon>Burkholderiaceae</taxon>
        <taxon>Burkholderia</taxon>
    </lineage>
</organism>
<dbReference type="InterPro" id="IPR009678">
    <property type="entry name" value="Phage_tail_completion_R"/>
</dbReference>
<dbReference type="Proteomes" id="UP000220629">
    <property type="component" value="Unassembled WGS sequence"/>
</dbReference>
<dbReference type="EMBL" id="PDDY01000004">
    <property type="protein sequence ID" value="PEH40006.1"/>
    <property type="molecule type" value="Genomic_DNA"/>
</dbReference>
<proteinExistence type="predicted"/>
<evidence type="ECO:0000313" key="2">
    <source>
        <dbReference type="Proteomes" id="UP000220629"/>
    </source>
</evidence>